<organism evidence="2 3">
    <name type="scientific">Phyllosticta paracitricarpa</name>
    <dbReference type="NCBI Taxonomy" id="2016321"/>
    <lineage>
        <taxon>Eukaryota</taxon>
        <taxon>Fungi</taxon>
        <taxon>Dikarya</taxon>
        <taxon>Ascomycota</taxon>
        <taxon>Pezizomycotina</taxon>
        <taxon>Dothideomycetes</taxon>
        <taxon>Dothideomycetes incertae sedis</taxon>
        <taxon>Botryosphaeriales</taxon>
        <taxon>Phyllostictaceae</taxon>
        <taxon>Phyllosticta</taxon>
    </lineage>
</organism>
<accession>A0ABR1NDF2</accession>
<keyword evidence="3" id="KW-1185">Reference proteome</keyword>
<proteinExistence type="predicted"/>
<name>A0ABR1NDF2_9PEZI</name>
<evidence type="ECO:0000313" key="3">
    <source>
        <dbReference type="Proteomes" id="UP001367316"/>
    </source>
</evidence>
<dbReference type="EMBL" id="JBBPBF010000007">
    <property type="protein sequence ID" value="KAK7613215.1"/>
    <property type="molecule type" value="Genomic_DNA"/>
</dbReference>
<sequence>MSIMAHGTTMAAAAAAAPTTTTTTTTTITHSNTFRRQQQQQQRPQSRYPRVHDSPTSSPFSSHSSHAPSLPPAAAALLTLSPALRFELLWHGVRAVWARVVAVAAVSSSSRGAGGRVLVGGS</sequence>
<evidence type="ECO:0000313" key="2">
    <source>
        <dbReference type="EMBL" id="KAK7613215.1"/>
    </source>
</evidence>
<dbReference type="Proteomes" id="UP001367316">
    <property type="component" value="Unassembled WGS sequence"/>
</dbReference>
<feature type="region of interest" description="Disordered" evidence="1">
    <location>
        <begin position="1"/>
        <end position="69"/>
    </location>
</feature>
<comment type="caution">
    <text evidence="2">The sequence shown here is derived from an EMBL/GenBank/DDBJ whole genome shotgun (WGS) entry which is preliminary data.</text>
</comment>
<gene>
    <name evidence="2" type="ORF">JOL62DRAFT_403091</name>
</gene>
<reference evidence="2 3" key="1">
    <citation type="submission" date="2024-04" db="EMBL/GenBank/DDBJ databases">
        <title>Phyllosticta paracitricarpa is synonymous to the EU quarantine fungus P. citricarpa based on phylogenomic analyses.</title>
        <authorList>
            <consortium name="Lawrence Berkeley National Laboratory"/>
            <person name="Van ingen-buijs V.A."/>
            <person name="Van westerhoven A.C."/>
            <person name="Haridas S."/>
            <person name="Skiadas P."/>
            <person name="Martin F."/>
            <person name="Groenewald J.Z."/>
            <person name="Crous P.W."/>
            <person name="Seidl M.F."/>
        </authorList>
    </citation>
    <scope>NUCLEOTIDE SEQUENCE [LARGE SCALE GENOMIC DNA]</scope>
    <source>
        <strain evidence="2 3">CBS 141358</strain>
    </source>
</reference>
<protein>
    <submittedName>
        <fullName evidence="2">Uncharacterized protein</fullName>
    </submittedName>
</protein>
<feature type="compositionally biased region" description="Low complexity" evidence="1">
    <location>
        <begin position="8"/>
        <end position="69"/>
    </location>
</feature>
<evidence type="ECO:0000256" key="1">
    <source>
        <dbReference type="SAM" id="MobiDB-lite"/>
    </source>
</evidence>